<dbReference type="InterPro" id="IPR002882">
    <property type="entry name" value="CofD"/>
</dbReference>
<evidence type="ECO:0000256" key="1">
    <source>
        <dbReference type="ARBA" id="ARBA00022679"/>
    </source>
</evidence>
<keyword evidence="4" id="KW-1185">Reference proteome</keyword>
<dbReference type="NCBIfam" id="TIGR01819">
    <property type="entry name" value="F420_cofD"/>
    <property type="match status" value="1"/>
</dbReference>
<dbReference type="Proteomes" id="UP001500957">
    <property type="component" value="Unassembled WGS sequence"/>
</dbReference>
<dbReference type="Pfam" id="PF01933">
    <property type="entry name" value="CofD"/>
    <property type="match status" value="1"/>
</dbReference>
<dbReference type="GO" id="GO:0016740">
    <property type="term" value="F:transferase activity"/>
    <property type="evidence" value="ECO:0007669"/>
    <property type="project" value="UniProtKB-KW"/>
</dbReference>
<evidence type="ECO:0000313" key="3">
    <source>
        <dbReference type="EMBL" id="GAA0610081.1"/>
    </source>
</evidence>
<dbReference type="InterPro" id="IPR010115">
    <property type="entry name" value="FbiA/CofD"/>
</dbReference>
<keyword evidence="1 3" id="KW-0808">Transferase</keyword>
<dbReference type="RefSeq" id="WP_344602281.1">
    <property type="nucleotide sequence ID" value="NZ_BAAAHE010000007.1"/>
</dbReference>
<gene>
    <name evidence="3" type="primary">cofD_2</name>
    <name evidence="3" type="ORF">GCM10009547_10220</name>
</gene>
<dbReference type="InterPro" id="IPR038136">
    <property type="entry name" value="CofD-like_dom_sf"/>
</dbReference>
<dbReference type="EMBL" id="BAAAHE010000007">
    <property type="protein sequence ID" value="GAA0610081.1"/>
    <property type="molecule type" value="Genomic_DNA"/>
</dbReference>
<name>A0ABP3RLP7_9ACTN</name>
<accession>A0ABP3RLP7</accession>
<sequence>MIVGLGGGVGASRFWRALLAELTEPSALTVVVNTADDLWVHGLRVCPDLDTTLYALSGRQDLERGWGVQGESWRAMAAVRALGGDPWFNLGDLDLGTHLFRTGLLRDGVGLAEVTRRLAAGLGVATPVLPMTEDEVTSYVLTAAGELLHFQEFHVARRSRDEVRAISYRNADTAAPAPGVLEAILTADLVVIAPSNPLASVGPILALPGVREALRASQAPVVAVTPVVSGVPIRAAGEQHRADTRAGLLRSVGLSHTASAAASLLRDVADVFVLDRADEIEAETVAGFGLEALLADTLATELGDGAIDLPAARAVLERFAPAERRAGASETRERR</sequence>
<dbReference type="HAMAP" id="MF_01257">
    <property type="entry name" value="CofD"/>
    <property type="match status" value="1"/>
</dbReference>
<evidence type="ECO:0000313" key="4">
    <source>
        <dbReference type="Proteomes" id="UP001500957"/>
    </source>
</evidence>
<dbReference type="SUPFAM" id="SSF142338">
    <property type="entry name" value="CofD-like"/>
    <property type="match status" value="1"/>
</dbReference>
<dbReference type="Gene3D" id="1.10.8.240">
    <property type="entry name" value="CofD-like domain"/>
    <property type="match status" value="1"/>
</dbReference>
<dbReference type="Gene3D" id="3.40.50.10680">
    <property type="entry name" value="CofD-like domains"/>
    <property type="match status" value="1"/>
</dbReference>
<proteinExistence type="inferred from homology"/>
<organism evidence="3 4">
    <name type="scientific">Sporichthya brevicatena</name>
    <dbReference type="NCBI Taxonomy" id="171442"/>
    <lineage>
        <taxon>Bacteria</taxon>
        <taxon>Bacillati</taxon>
        <taxon>Actinomycetota</taxon>
        <taxon>Actinomycetes</taxon>
        <taxon>Sporichthyales</taxon>
        <taxon>Sporichthyaceae</taxon>
        <taxon>Sporichthya</taxon>
    </lineage>
</organism>
<keyword evidence="2" id="KW-0460">Magnesium</keyword>
<comment type="caution">
    <text evidence="3">The sequence shown here is derived from an EMBL/GenBank/DDBJ whole genome shotgun (WGS) entry which is preliminary data.</text>
</comment>
<protein>
    <submittedName>
        <fullName evidence="3">2-phospho-L-lactate transferase</fullName>
    </submittedName>
</protein>
<reference evidence="4" key="1">
    <citation type="journal article" date="2019" name="Int. J. Syst. Evol. Microbiol.">
        <title>The Global Catalogue of Microorganisms (GCM) 10K type strain sequencing project: providing services to taxonomists for standard genome sequencing and annotation.</title>
        <authorList>
            <consortium name="The Broad Institute Genomics Platform"/>
            <consortium name="The Broad Institute Genome Sequencing Center for Infectious Disease"/>
            <person name="Wu L."/>
            <person name="Ma J."/>
        </authorList>
    </citation>
    <scope>NUCLEOTIDE SEQUENCE [LARGE SCALE GENOMIC DNA]</scope>
    <source>
        <strain evidence="4">JCM 10671</strain>
    </source>
</reference>
<dbReference type="PANTHER" id="PTHR43007">
    <property type="entry name" value="2-PHOSPHO-L-LACTATE TRANSFERASE"/>
    <property type="match status" value="1"/>
</dbReference>
<evidence type="ECO:0000256" key="2">
    <source>
        <dbReference type="ARBA" id="ARBA00022842"/>
    </source>
</evidence>
<dbReference type="PANTHER" id="PTHR43007:SF1">
    <property type="entry name" value="2-PHOSPHO-L-LACTATE TRANSFERASE"/>
    <property type="match status" value="1"/>
</dbReference>